<sequence length="62" mass="7451">MLFHQVGLVEINNHLPYPVLQEAHPPYPPNRKTMFMMIRKPHHPIYHPHPWKYPHGMTKMMG</sequence>
<evidence type="ECO:0000313" key="2">
    <source>
        <dbReference type="Proteomes" id="UP000007875"/>
    </source>
</evidence>
<dbReference type="InParanoid" id="H2Y979"/>
<organism evidence="1 2">
    <name type="scientific">Ciona savignyi</name>
    <name type="common">Pacific transparent sea squirt</name>
    <dbReference type="NCBI Taxonomy" id="51511"/>
    <lineage>
        <taxon>Eukaryota</taxon>
        <taxon>Metazoa</taxon>
        <taxon>Chordata</taxon>
        <taxon>Tunicata</taxon>
        <taxon>Ascidiacea</taxon>
        <taxon>Phlebobranchia</taxon>
        <taxon>Cionidae</taxon>
        <taxon>Ciona</taxon>
    </lineage>
</organism>
<protein>
    <submittedName>
        <fullName evidence="1">Uncharacterized protein</fullName>
    </submittedName>
</protein>
<evidence type="ECO:0000313" key="1">
    <source>
        <dbReference type="Ensembl" id="ENSCSAVP00000001877.1"/>
    </source>
</evidence>
<reference evidence="2" key="1">
    <citation type="submission" date="2003-08" db="EMBL/GenBank/DDBJ databases">
        <authorList>
            <person name="Birren B."/>
            <person name="Nusbaum C."/>
            <person name="Abebe A."/>
            <person name="Abouelleil A."/>
            <person name="Adekoya E."/>
            <person name="Ait-zahra M."/>
            <person name="Allen N."/>
            <person name="Allen T."/>
            <person name="An P."/>
            <person name="Anderson M."/>
            <person name="Anderson S."/>
            <person name="Arachchi H."/>
            <person name="Armbruster J."/>
            <person name="Bachantsang P."/>
            <person name="Baldwin J."/>
            <person name="Barry A."/>
            <person name="Bayul T."/>
            <person name="Blitshsteyn B."/>
            <person name="Bloom T."/>
            <person name="Blye J."/>
            <person name="Boguslavskiy L."/>
            <person name="Borowsky M."/>
            <person name="Boukhgalter B."/>
            <person name="Brunache A."/>
            <person name="Butler J."/>
            <person name="Calixte N."/>
            <person name="Calvo S."/>
            <person name="Camarata J."/>
            <person name="Campo K."/>
            <person name="Chang J."/>
            <person name="Cheshatsang Y."/>
            <person name="Citroen M."/>
            <person name="Collymore A."/>
            <person name="Considine T."/>
            <person name="Cook A."/>
            <person name="Cooke P."/>
            <person name="Corum B."/>
            <person name="Cuomo C."/>
            <person name="David R."/>
            <person name="Dawoe T."/>
            <person name="Degray S."/>
            <person name="Dodge S."/>
            <person name="Dooley K."/>
            <person name="Dorje P."/>
            <person name="Dorjee K."/>
            <person name="Dorris L."/>
            <person name="Duffey N."/>
            <person name="Dupes A."/>
            <person name="Elkins T."/>
            <person name="Engels R."/>
            <person name="Erickson J."/>
            <person name="Farina A."/>
            <person name="Faro S."/>
            <person name="Ferreira P."/>
            <person name="Fischer H."/>
            <person name="Fitzgerald M."/>
            <person name="Foley K."/>
            <person name="Gage D."/>
            <person name="Galagan J."/>
            <person name="Gearin G."/>
            <person name="Gnerre S."/>
            <person name="Gnirke A."/>
            <person name="Goyette A."/>
            <person name="Graham J."/>
            <person name="Grandbois E."/>
            <person name="Gyaltsen K."/>
            <person name="Hafez N."/>
            <person name="Hagopian D."/>
            <person name="Hagos B."/>
            <person name="Hall J."/>
            <person name="Hatcher B."/>
            <person name="Heller A."/>
            <person name="Higgins H."/>
            <person name="Honan T."/>
            <person name="Horn A."/>
            <person name="Houde N."/>
            <person name="Hughes L."/>
            <person name="Hulme W."/>
            <person name="Husby E."/>
            <person name="Iliev I."/>
            <person name="Jaffe D."/>
            <person name="Jones C."/>
            <person name="Kamal M."/>
            <person name="Kamat A."/>
            <person name="Kamvysselis M."/>
            <person name="Karlsson E."/>
            <person name="Kells C."/>
            <person name="Kieu A."/>
            <person name="Kisner P."/>
            <person name="Kodira C."/>
            <person name="Kulbokas E."/>
            <person name="Labutti K."/>
            <person name="Lama D."/>
            <person name="Landers T."/>
            <person name="Leger J."/>
            <person name="Levine S."/>
            <person name="Lewis D."/>
            <person name="Lewis T."/>
            <person name="Lindblad-toh K."/>
            <person name="Liu X."/>
            <person name="Lokyitsang T."/>
            <person name="Lokyitsang Y."/>
            <person name="Lucien O."/>
            <person name="Lui A."/>
            <person name="Ma L.J."/>
            <person name="Mabbitt R."/>
            <person name="Macdonald J."/>
            <person name="Maclean C."/>
            <person name="Major J."/>
            <person name="Manning J."/>
            <person name="Marabella R."/>
            <person name="Maru K."/>
            <person name="Matthews C."/>
            <person name="Mauceli E."/>
            <person name="Mccarthy M."/>
            <person name="Mcdonough S."/>
            <person name="Mcghee T."/>
            <person name="Meldrim J."/>
            <person name="Meneus L."/>
            <person name="Mesirov J."/>
            <person name="Mihalev A."/>
            <person name="Mihova T."/>
            <person name="Mikkelsen T."/>
            <person name="Mlenga V."/>
            <person name="Moru K."/>
            <person name="Mozes J."/>
            <person name="Mulrain L."/>
            <person name="Munson G."/>
            <person name="Naylor J."/>
            <person name="Newes C."/>
            <person name="Nguyen C."/>
            <person name="Nguyen N."/>
            <person name="Nguyen T."/>
            <person name="Nicol R."/>
            <person name="Nielsen C."/>
            <person name="Nizzari M."/>
            <person name="Norbu C."/>
            <person name="Norbu N."/>
            <person name="O'donnell P."/>
            <person name="Okoawo O."/>
            <person name="O'leary S."/>
            <person name="Omotosho B."/>
            <person name="O'neill K."/>
            <person name="Osman S."/>
            <person name="Parker S."/>
            <person name="Perrin D."/>
            <person name="Phunkhang P."/>
            <person name="Piqani B."/>
            <person name="Purcell S."/>
            <person name="Rachupka T."/>
            <person name="Ramasamy U."/>
            <person name="Rameau R."/>
            <person name="Ray V."/>
            <person name="Raymond C."/>
            <person name="Retta R."/>
            <person name="Richardson S."/>
            <person name="Rise C."/>
            <person name="Rodriguez J."/>
            <person name="Rogers J."/>
            <person name="Rogov P."/>
            <person name="Rutman M."/>
            <person name="Schupbach R."/>
            <person name="Seaman C."/>
            <person name="Settipalli S."/>
            <person name="Sharpe T."/>
            <person name="Sheridan J."/>
            <person name="Sherpa N."/>
            <person name="Shi J."/>
            <person name="Smirnov S."/>
            <person name="Smith C."/>
            <person name="Sougnez C."/>
            <person name="Spencer B."/>
            <person name="Stalker J."/>
            <person name="Stange-thomann N."/>
            <person name="Stavropoulos S."/>
            <person name="Stetson K."/>
            <person name="Stone C."/>
            <person name="Stone S."/>
            <person name="Stubbs M."/>
            <person name="Talamas J."/>
            <person name="Tchuinga P."/>
            <person name="Tenzing P."/>
            <person name="Tesfaye S."/>
            <person name="Theodore J."/>
            <person name="Thoulutsang Y."/>
            <person name="Topham K."/>
            <person name="Towey S."/>
            <person name="Tsamla T."/>
            <person name="Tsomo N."/>
            <person name="Vallee D."/>
            <person name="Vassiliev H."/>
            <person name="Venkataraman V."/>
            <person name="Vinson J."/>
            <person name="Vo A."/>
            <person name="Wade C."/>
            <person name="Wang S."/>
            <person name="Wangchuk T."/>
            <person name="Wangdi T."/>
            <person name="Whittaker C."/>
            <person name="Wilkinson J."/>
            <person name="Wu Y."/>
            <person name="Wyman D."/>
            <person name="Yadav S."/>
            <person name="Yang S."/>
            <person name="Yang X."/>
            <person name="Yeager S."/>
            <person name="Yee E."/>
            <person name="Young G."/>
            <person name="Zainoun J."/>
            <person name="Zembeck L."/>
            <person name="Zimmer A."/>
            <person name="Zody M."/>
            <person name="Lander E."/>
        </authorList>
    </citation>
    <scope>NUCLEOTIDE SEQUENCE [LARGE SCALE GENOMIC DNA]</scope>
</reference>
<dbReference type="Proteomes" id="UP000007875">
    <property type="component" value="Unassembled WGS sequence"/>
</dbReference>
<proteinExistence type="predicted"/>
<keyword evidence="2" id="KW-1185">Reference proteome</keyword>
<dbReference type="HOGENOM" id="CLU_2903483_0_0_1"/>
<reference evidence="1" key="2">
    <citation type="submission" date="2025-08" db="UniProtKB">
        <authorList>
            <consortium name="Ensembl"/>
        </authorList>
    </citation>
    <scope>IDENTIFICATION</scope>
</reference>
<name>H2Y979_CIOSA</name>
<reference evidence="1" key="3">
    <citation type="submission" date="2025-09" db="UniProtKB">
        <authorList>
            <consortium name="Ensembl"/>
        </authorList>
    </citation>
    <scope>IDENTIFICATION</scope>
</reference>
<accession>H2Y979</accession>
<dbReference type="AlphaFoldDB" id="H2Y979"/>
<dbReference type="Ensembl" id="ENSCSAVT00000001910.1">
    <property type="protein sequence ID" value="ENSCSAVP00000001877.1"/>
    <property type="gene ID" value="ENSCSAVG00000001099.1"/>
</dbReference>